<keyword evidence="5" id="KW-1185">Reference proteome</keyword>
<dbReference type="SUPFAM" id="SSF56672">
    <property type="entry name" value="DNA/RNA polymerases"/>
    <property type="match status" value="1"/>
</dbReference>
<dbReference type="Proteomes" id="UP001652620">
    <property type="component" value="Chromosome 6"/>
</dbReference>
<dbReference type="InterPro" id="IPR043502">
    <property type="entry name" value="DNA/RNA_pol_sf"/>
</dbReference>
<sequence>MAVDDRLNNKNRCLIVRKSTINFLIDKGAEGSVIPPTQQQRTCPDKNNYLYAANKSTIKTYGEKSMFLNLGLRRQYSWNFIIADVSQAIIGADFLSHFNLAVNLRQGKVINDVTNASRLCLISKNKKVVSNLSYTNVYQPFQDLLREFEDITMEIFSVKKPQHFVTHHIVTKGPPVFSKPRRLSPEKLKAVKAEIQLLLNTGICRPSRSPWASPLHMKKKKNDEWRPCGA</sequence>
<dbReference type="InterPro" id="IPR021109">
    <property type="entry name" value="Peptidase_aspartic_dom_sf"/>
</dbReference>
<protein>
    <submittedName>
        <fullName evidence="6">Uncharacterized protein LOC125779754</fullName>
    </submittedName>
</protein>
<dbReference type="PANTHER" id="PTHR37984:SF5">
    <property type="entry name" value="PROTEIN NYNRIN-LIKE"/>
    <property type="match status" value="1"/>
</dbReference>
<evidence type="ECO:0000256" key="4">
    <source>
        <dbReference type="ARBA" id="ARBA00022759"/>
    </source>
</evidence>
<evidence type="ECO:0000313" key="6">
    <source>
        <dbReference type="RefSeq" id="XP_049316982.1"/>
    </source>
</evidence>
<dbReference type="GeneID" id="125779754"/>
<gene>
    <name evidence="6" type="primary">LOC125779754</name>
</gene>
<dbReference type="SUPFAM" id="SSF50630">
    <property type="entry name" value="Acid proteases"/>
    <property type="match status" value="1"/>
</dbReference>
<evidence type="ECO:0000313" key="5">
    <source>
        <dbReference type="Proteomes" id="UP001652620"/>
    </source>
</evidence>
<keyword evidence="4" id="KW-0255">Endonuclease</keyword>
<dbReference type="Gene3D" id="3.10.10.10">
    <property type="entry name" value="HIV Type 1 Reverse Transcriptase, subunit A, domain 1"/>
    <property type="match status" value="1"/>
</dbReference>
<accession>A0ABM3K681</accession>
<dbReference type="InterPro" id="IPR050951">
    <property type="entry name" value="Retrovirus_Pol_polyprotein"/>
</dbReference>
<keyword evidence="3" id="KW-0540">Nuclease</keyword>
<proteinExistence type="predicted"/>
<dbReference type="Gene3D" id="2.40.70.10">
    <property type="entry name" value="Acid Proteases"/>
    <property type="match status" value="1"/>
</dbReference>
<evidence type="ECO:0000256" key="1">
    <source>
        <dbReference type="ARBA" id="ARBA00022679"/>
    </source>
</evidence>
<reference evidence="6" key="1">
    <citation type="submission" date="2025-08" db="UniProtKB">
        <authorList>
            <consortium name="RefSeq"/>
        </authorList>
    </citation>
    <scope>IDENTIFICATION</scope>
    <source>
        <tissue evidence="6">Adult</tissue>
    </source>
</reference>
<organism evidence="5 6">
    <name type="scientific">Bactrocera dorsalis</name>
    <name type="common">Oriental fruit fly</name>
    <name type="synonym">Dacus dorsalis</name>
    <dbReference type="NCBI Taxonomy" id="27457"/>
    <lineage>
        <taxon>Eukaryota</taxon>
        <taxon>Metazoa</taxon>
        <taxon>Ecdysozoa</taxon>
        <taxon>Arthropoda</taxon>
        <taxon>Hexapoda</taxon>
        <taxon>Insecta</taxon>
        <taxon>Pterygota</taxon>
        <taxon>Neoptera</taxon>
        <taxon>Endopterygota</taxon>
        <taxon>Diptera</taxon>
        <taxon>Brachycera</taxon>
        <taxon>Muscomorpha</taxon>
        <taxon>Tephritoidea</taxon>
        <taxon>Tephritidae</taxon>
        <taxon>Bactrocera</taxon>
        <taxon>Bactrocera</taxon>
    </lineage>
</organism>
<dbReference type="RefSeq" id="XP_049316982.1">
    <property type="nucleotide sequence ID" value="XM_049461025.1"/>
</dbReference>
<keyword evidence="1" id="KW-0808">Transferase</keyword>
<evidence type="ECO:0000256" key="3">
    <source>
        <dbReference type="ARBA" id="ARBA00022722"/>
    </source>
</evidence>
<keyword evidence="4" id="KW-0378">Hydrolase</keyword>
<dbReference type="PANTHER" id="PTHR37984">
    <property type="entry name" value="PROTEIN CBG26694"/>
    <property type="match status" value="1"/>
</dbReference>
<name>A0ABM3K681_BACDO</name>
<keyword evidence="2" id="KW-0548">Nucleotidyltransferase</keyword>
<evidence type="ECO:0000256" key="2">
    <source>
        <dbReference type="ARBA" id="ARBA00022695"/>
    </source>
</evidence>